<evidence type="ECO:0000313" key="3">
    <source>
        <dbReference type="Proteomes" id="UP000294547"/>
    </source>
</evidence>
<dbReference type="Pfam" id="PF00581">
    <property type="entry name" value="Rhodanese"/>
    <property type="match status" value="1"/>
</dbReference>
<organism evidence="2 3">
    <name type="scientific">Oharaeibacter diazotrophicus</name>
    <dbReference type="NCBI Taxonomy" id="1920512"/>
    <lineage>
        <taxon>Bacteria</taxon>
        <taxon>Pseudomonadati</taxon>
        <taxon>Pseudomonadota</taxon>
        <taxon>Alphaproteobacteria</taxon>
        <taxon>Hyphomicrobiales</taxon>
        <taxon>Pleomorphomonadaceae</taxon>
        <taxon>Oharaeibacter</taxon>
    </lineage>
</organism>
<dbReference type="PANTHER" id="PTHR43031">
    <property type="entry name" value="FAD-DEPENDENT OXIDOREDUCTASE"/>
    <property type="match status" value="1"/>
</dbReference>
<accession>A0A4R6R8W4</accession>
<gene>
    <name evidence="2" type="ORF">EDD54_4288</name>
</gene>
<dbReference type="InterPro" id="IPR001763">
    <property type="entry name" value="Rhodanese-like_dom"/>
</dbReference>
<dbReference type="OrthoDB" id="9802991at2"/>
<dbReference type="EMBL" id="SNXY01000011">
    <property type="protein sequence ID" value="TDP82027.1"/>
    <property type="molecule type" value="Genomic_DNA"/>
</dbReference>
<dbReference type="SMART" id="SM00450">
    <property type="entry name" value="RHOD"/>
    <property type="match status" value="1"/>
</dbReference>
<dbReference type="PANTHER" id="PTHR43031:SF1">
    <property type="entry name" value="PYRIDINE NUCLEOTIDE-DISULPHIDE OXIDOREDUCTASE"/>
    <property type="match status" value="1"/>
</dbReference>
<dbReference type="Proteomes" id="UP000294547">
    <property type="component" value="Unassembled WGS sequence"/>
</dbReference>
<evidence type="ECO:0000313" key="2">
    <source>
        <dbReference type="EMBL" id="TDP82027.1"/>
    </source>
</evidence>
<feature type="domain" description="Rhodanese" evidence="1">
    <location>
        <begin position="41"/>
        <end position="131"/>
    </location>
</feature>
<proteinExistence type="predicted"/>
<dbReference type="AlphaFoldDB" id="A0A4R6R8W4"/>
<dbReference type="InterPro" id="IPR036873">
    <property type="entry name" value="Rhodanese-like_dom_sf"/>
</dbReference>
<comment type="caution">
    <text evidence="2">The sequence shown here is derived from an EMBL/GenBank/DDBJ whole genome shotgun (WGS) entry which is preliminary data.</text>
</comment>
<dbReference type="RefSeq" id="WP_126540607.1">
    <property type="nucleotide sequence ID" value="NZ_BSPM01000002.1"/>
</dbReference>
<dbReference type="SUPFAM" id="SSF52821">
    <property type="entry name" value="Rhodanese/Cell cycle control phosphatase"/>
    <property type="match status" value="1"/>
</dbReference>
<evidence type="ECO:0000259" key="1">
    <source>
        <dbReference type="PROSITE" id="PS50206"/>
    </source>
</evidence>
<name>A0A4R6R8W4_9HYPH</name>
<dbReference type="InterPro" id="IPR050229">
    <property type="entry name" value="GlpE_sulfurtransferase"/>
</dbReference>
<dbReference type="PROSITE" id="PS50206">
    <property type="entry name" value="RHODANESE_3"/>
    <property type="match status" value="1"/>
</dbReference>
<keyword evidence="3" id="KW-1185">Reference proteome</keyword>
<reference evidence="2 3" key="1">
    <citation type="submission" date="2019-03" db="EMBL/GenBank/DDBJ databases">
        <title>Genomic Encyclopedia of Type Strains, Phase IV (KMG-IV): sequencing the most valuable type-strain genomes for metagenomic binning, comparative biology and taxonomic classification.</title>
        <authorList>
            <person name="Goeker M."/>
        </authorList>
    </citation>
    <scope>NUCLEOTIDE SEQUENCE [LARGE SCALE GENOMIC DNA]</scope>
    <source>
        <strain evidence="2 3">DSM 102969</strain>
    </source>
</reference>
<dbReference type="Gene3D" id="3.40.250.10">
    <property type="entry name" value="Rhodanese-like domain"/>
    <property type="match status" value="1"/>
</dbReference>
<dbReference type="GO" id="GO:0016740">
    <property type="term" value="F:transferase activity"/>
    <property type="evidence" value="ECO:0007669"/>
    <property type="project" value="UniProtKB-KW"/>
</dbReference>
<sequence>MPSPVTEIPPAPSELAAAHFAARLAFETDCSDVHAALLRADGPDFVLVDVRGPALYRAGHVPGALGLPHGKMTERRMAEWPDDTVFVVYCAGPHCNGADRAALRLARQGRPVKIMIGGVTGWADEGFDVATGDEPGRLTR</sequence>
<protein>
    <submittedName>
        <fullName evidence="2">Rhodanese-related sulfurtransferase</fullName>
    </submittedName>
</protein>
<keyword evidence="2" id="KW-0808">Transferase</keyword>